<gene>
    <name evidence="3" type="ORF">CS533_02205</name>
</gene>
<sequence>MLKRAFRGRPARSLYPPSSSAIFLIALNIKTLFFVLGVEVKSTFELPSEEWSKGNPPWTADLGVMSRDANKAVPPAKG</sequence>
<organism evidence="3 4">
    <name type="scientific">Yersinia bercovieri</name>
    <dbReference type="NCBI Taxonomy" id="634"/>
    <lineage>
        <taxon>Bacteria</taxon>
        <taxon>Pseudomonadati</taxon>
        <taxon>Pseudomonadota</taxon>
        <taxon>Gammaproteobacteria</taxon>
        <taxon>Enterobacterales</taxon>
        <taxon>Yersiniaceae</taxon>
        <taxon>Yersinia</taxon>
    </lineage>
</organism>
<protein>
    <submittedName>
        <fullName evidence="3">Uncharacterized protein</fullName>
    </submittedName>
</protein>
<dbReference type="RefSeq" id="WP_099460365.1">
    <property type="nucleotide sequence ID" value="NZ_PEHN01000002.1"/>
</dbReference>
<keyword evidence="2" id="KW-0472">Membrane</keyword>
<evidence type="ECO:0000313" key="4">
    <source>
        <dbReference type="Proteomes" id="UP000229378"/>
    </source>
</evidence>
<comment type="caution">
    <text evidence="3">The sequence shown here is derived from an EMBL/GenBank/DDBJ whole genome shotgun (WGS) entry which is preliminary data.</text>
</comment>
<keyword evidence="2" id="KW-1133">Transmembrane helix</keyword>
<feature type="transmembrane region" description="Helical" evidence="2">
    <location>
        <begin position="21"/>
        <end position="38"/>
    </location>
</feature>
<proteinExistence type="predicted"/>
<keyword evidence="2" id="KW-0812">Transmembrane</keyword>
<dbReference type="EMBL" id="PEHN01000002">
    <property type="protein sequence ID" value="PHZ28831.1"/>
    <property type="molecule type" value="Genomic_DNA"/>
</dbReference>
<dbReference type="Proteomes" id="UP000229378">
    <property type="component" value="Unassembled WGS sequence"/>
</dbReference>
<evidence type="ECO:0000256" key="1">
    <source>
        <dbReference type="SAM" id="MobiDB-lite"/>
    </source>
</evidence>
<dbReference type="AlphaFoldDB" id="A0A2G4U671"/>
<name>A0A2G4U671_YERBE</name>
<accession>A0A2G4U671</accession>
<evidence type="ECO:0000256" key="2">
    <source>
        <dbReference type="SAM" id="Phobius"/>
    </source>
</evidence>
<feature type="region of interest" description="Disordered" evidence="1">
    <location>
        <begin position="49"/>
        <end position="78"/>
    </location>
</feature>
<evidence type="ECO:0000313" key="3">
    <source>
        <dbReference type="EMBL" id="PHZ28831.1"/>
    </source>
</evidence>
<reference evidence="3 4" key="1">
    <citation type="submission" date="2017-10" db="EMBL/GenBank/DDBJ databases">
        <authorList>
            <person name="Banno H."/>
            <person name="Chua N.-H."/>
        </authorList>
    </citation>
    <scope>NUCLEOTIDE SEQUENCE [LARGE SCALE GENOMIC DNA]</scope>
    <source>
        <strain evidence="3 4">SCPM-O-B-7607</strain>
    </source>
</reference>